<dbReference type="PROSITE" id="PS50885">
    <property type="entry name" value="HAMP"/>
    <property type="match status" value="1"/>
</dbReference>
<evidence type="ECO:0000256" key="2">
    <source>
        <dbReference type="ARBA" id="ARBA00029447"/>
    </source>
</evidence>
<dbReference type="InterPro" id="IPR003660">
    <property type="entry name" value="HAMP_dom"/>
</dbReference>
<dbReference type="InterPro" id="IPR004089">
    <property type="entry name" value="MCPsignal_dom"/>
</dbReference>
<dbReference type="EMBL" id="CP037746">
    <property type="protein sequence ID" value="QBL13044.1"/>
    <property type="molecule type" value="Genomic_DNA"/>
</dbReference>
<keyword evidence="5" id="KW-0472">Membrane</keyword>
<feature type="transmembrane region" description="Helical" evidence="5">
    <location>
        <begin position="12"/>
        <end position="32"/>
    </location>
</feature>
<keyword evidence="4" id="KW-0175">Coiled coil</keyword>
<evidence type="ECO:0000256" key="4">
    <source>
        <dbReference type="SAM" id="Coils"/>
    </source>
</evidence>
<keyword evidence="1 3" id="KW-0807">Transducer</keyword>
<reference evidence="8 9" key="1">
    <citation type="submission" date="2019-02" db="EMBL/GenBank/DDBJ databases">
        <title>Use of ANI for Rapid Identification of Enteric Bacteria.</title>
        <authorList>
            <person name="Pruckler J."/>
            <person name="Lane C."/>
            <person name="Aubert R."/>
        </authorList>
    </citation>
    <scope>NUCLEOTIDE SEQUENCE [LARGE SCALE GENOMIC DNA]</scope>
    <source>
        <strain evidence="8 9">2014D-0083</strain>
    </source>
</reference>
<dbReference type="SUPFAM" id="SSF58104">
    <property type="entry name" value="Methyl-accepting chemotaxis protein (MCP) signaling domain"/>
    <property type="match status" value="1"/>
</dbReference>
<dbReference type="AlphaFoldDB" id="A0AAE6CYL1"/>
<comment type="similarity">
    <text evidence="2">Belongs to the methyl-accepting chemotaxis (MCP) protein family.</text>
</comment>
<evidence type="ECO:0000259" key="7">
    <source>
        <dbReference type="PROSITE" id="PS50885"/>
    </source>
</evidence>
<feature type="domain" description="HAMP" evidence="7">
    <location>
        <begin position="381"/>
        <end position="431"/>
    </location>
</feature>
<accession>A0AAE6CYL1</accession>
<dbReference type="Gene3D" id="3.30.450.20">
    <property type="entry name" value="PAS domain"/>
    <property type="match status" value="1"/>
</dbReference>
<dbReference type="GO" id="GO:0007165">
    <property type="term" value="P:signal transduction"/>
    <property type="evidence" value="ECO:0007669"/>
    <property type="project" value="UniProtKB-KW"/>
</dbReference>
<evidence type="ECO:0000313" key="8">
    <source>
        <dbReference type="EMBL" id="QBL13044.1"/>
    </source>
</evidence>
<dbReference type="SMART" id="SM00283">
    <property type="entry name" value="MA"/>
    <property type="match status" value="1"/>
</dbReference>
<evidence type="ECO:0000313" key="9">
    <source>
        <dbReference type="Proteomes" id="UP000293421"/>
    </source>
</evidence>
<dbReference type="PROSITE" id="PS50111">
    <property type="entry name" value="CHEMOTAXIS_TRANSDUC_2"/>
    <property type="match status" value="1"/>
</dbReference>
<dbReference type="PANTHER" id="PTHR32089">
    <property type="entry name" value="METHYL-ACCEPTING CHEMOTAXIS PROTEIN MCPB"/>
    <property type="match status" value="1"/>
</dbReference>
<gene>
    <name evidence="8" type="ORF">A9460_01340</name>
</gene>
<keyword evidence="5" id="KW-0812">Transmembrane</keyword>
<dbReference type="Proteomes" id="UP000293421">
    <property type="component" value="Chromosome"/>
</dbReference>
<dbReference type="Gene3D" id="1.20.120.1530">
    <property type="match status" value="1"/>
</dbReference>
<dbReference type="GO" id="GO:0016020">
    <property type="term" value="C:membrane"/>
    <property type="evidence" value="ECO:0007669"/>
    <property type="project" value="InterPro"/>
</dbReference>
<keyword evidence="5" id="KW-1133">Transmembrane helix</keyword>
<organism evidence="8 9">
    <name type="scientific">Campylobacter volucris</name>
    <dbReference type="NCBI Taxonomy" id="1031542"/>
    <lineage>
        <taxon>Bacteria</taxon>
        <taxon>Pseudomonadati</taxon>
        <taxon>Campylobacterota</taxon>
        <taxon>Epsilonproteobacteria</taxon>
        <taxon>Campylobacterales</taxon>
        <taxon>Campylobacteraceae</taxon>
        <taxon>Campylobacter</taxon>
    </lineage>
</organism>
<evidence type="ECO:0000259" key="6">
    <source>
        <dbReference type="PROSITE" id="PS50111"/>
    </source>
</evidence>
<dbReference type="PANTHER" id="PTHR32089:SF112">
    <property type="entry name" value="LYSOZYME-LIKE PROTEIN-RELATED"/>
    <property type="match status" value="1"/>
</dbReference>
<feature type="domain" description="Methyl-accepting transducer" evidence="6">
    <location>
        <begin position="469"/>
        <end position="669"/>
    </location>
</feature>
<protein>
    <submittedName>
        <fullName evidence="8">MCP-domain signal transduction protein</fullName>
    </submittedName>
</protein>
<dbReference type="Pfam" id="PF00015">
    <property type="entry name" value="MCPsignal"/>
    <property type="match status" value="1"/>
</dbReference>
<evidence type="ECO:0000256" key="5">
    <source>
        <dbReference type="SAM" id="Phobius"/>
    </source>
</evidence>
<name>A0AAE6CYL1_9BACT</name>
<sequence>MLNNLKIGTKIVLIVFFVVLFAISTLTALISYQSYTTLNNEAYKLVSNAGARNVNKLENFFNQVSSALDFTSKNVNSIIKEDSINLKNQALDIVQNLSSTSSFVSYAYIILEDYSIIAQDNKSFTMPVALKQNILNSILSKDAEKMNISNPIVLSINNQNIFTINFSFPIYDKNKKYQGAIGILYNINALAEDLLHPRRSIFENDKKFLMTQDGLILFHSDRKFVGKNIKEIGNFDITPILNASINTKRGVFDYQENEYEYLAGVQPFKIWNTKTYFTMATLAPKESIYQPFYTLLFSIVVFSIISLIFIGIIVLYFIKISITSKISQILMHLISFFKYLNYEISKAPSNLIIKTNDEFGAIAKAINENITKTKNALEQDAKAVEQSVETAKEIEHGNLTARITAIPASPQLVELKNVLNNMLNVLQAKVGSNMNEINRVFDSYKALDFTTEVKDAKGEVEITTNVLGQEIIQMLRQSSEFANLLATESGKLQSAVKDLTDSSSSQASSLEETAAALEEITSSMQNVSSKTSEVIAQSEEIKNVTSIIGDIADQINLLALNAAIEAARAGEHGRGFAVVADEVRNLAERTQKSLGEIEANTNILVQSINEMGESIKEQTTGITQINDAVAQIDHVTQENLKIAKDSAAISENVNQIANDILEDAKKKKF</sequence>
<evidence type="ECO:0000256" key="1">
    <source>
        <dbReference type="ARBA" id="ARBA00023224"/>
    </source>
</evidence>
<feature type="coiled-coil region" evidence="4">
    <location>
        <begin position="367"/>
        <end position="394"/>
    </location>
</feature>
<feature type="transmembrane region" description="Helical" evidence="5">
    <location>
        <begin position="292"/>
        <end position="318"/>
    </location>
</feature>
<proteinExistence type="inferred from homology"/>
<dbReference type="Gene3D" id="1.10.287.950">
    <property type="entry name" value="Methyl-accepting chemotaxis protein"/>
    <property type="match status" value="1"/>
</dbReference>
<evidence type="ECO:0000256" key="3">
    <source>
        <dbReference type="PROSITE-ProRule" id="PRU00284"/>
    </source>
</evidence>